<evidence type="ECO:0000256" key="5">
    <source>
        <dbReference type="PROSITE-ProRule" id="PRU00335"/>
    </source>
</evidence>
<dbReference type="EMBL" id="PVZF01000001">
    <property type="protein sequence ID" value="PRY18526.1"/>
    <property type="molecule type" value="Genomic_DNA"/>
</dbReference>
<dbReference type="GO" id="GO:0003700">
    <property type="term" value="F:DNA-binding transcription factor activity"/>
    <property type="evidence" value="ECO:0007669"/>
    <property type="project" value="TreeGrafter"/>
</dbReference>
<feature type="DNA-binding region" description="H-T-H motif" evidence="5">
    <location>
        <begin position="24"/>
        <end position="43"/>
    </location>
</feature>
<keyword evidence="2" id="KW-0805">Transcription regulation</keyword>
<dbReference type="OrthoDB" id="5243387at2"/>
<protein>
    <submittedName>
        <fullName evidence="7">TetR family transcriptional regulator</fullName>
    </submittedName>
</protein>
<evidence type="ECO:0000256" key="1">
    <source>
        <dbReference type="ARBA" id="ARBA00022491"/>
    </source>
</evidence>
<feature type="domain" description="HTH tetR-type" evidence="6">
    <location>
        <begin position="1"/>
        <end position="61"/>
    </location>
</feature>
<evidence type="ECO:0000313" key="7">
    <source>
        <dbReference type="EMBL" id="PRY18526.1"/>
    </source>
</evidence>
<dbReference type="InterPro" id="IPR009057">
    <property type="entry name" value="Homeodomain-like_sf"/>
</dbReference>
<dbReference type="InterPro" id="IPR050109">
    <property type="entry name" value="HTH-type_TetR-like_transc_reg"/>
</dbReference>
<keyword evidence="4" id="KW-0804">Transcription</keyword>
<dbReference type="PROSITE" id="PS50977">
    <property type="entry name" value="HTH_TETR_2"/>
    <property type="match status" value="1"/>
</dbReference>
<evidence type="ECO:0000256" key="3">
    <source>
        <dbReference type="ARBA" id="ARBA00023125"/>
    </source>
</evidence>
<evidence type="ECO:0000313" key="8">
    <source>
        <dbReference type="Proteomes" id="UP000238083"/>
    </source>
</evidence>
<accession>A0A2T0RBH4</accession>
<evidence type="ECO:0000256" key="2">
    <source>
        <dbReference type="ARBA" id="ARBA00023015"/>
    </source>
</evidence>
<dbReference type="Pfam" id="PF00440">
    <property type="entry name" value="TetR_N"/>
    <property type="match status" value="1"/>
</dbReference>
<dbReference type="RefSeq" id="WP_106207045.1">
    <property type="nucleotide sequence ID" value="NZ_PVZF01000001.1"/>
</dbReference>
<evidence type="ECO:0000256" key="4">
    <source>
        <dbReference type="ARBA" id="ARBA00023163"/>
    </source>
</evidence>
<dbReference type="PANTHER" id="PTHR30055">
    <property type="entry name" value="HTH-TYPE TRANSCRIPTIONAL REGULATOR RUTR"/>
    <property type="match status" value="1"/>
</dbReference>
<keyword evidence="1" id="KW-0678">Repressor</keyword>
<dbReference type="Proteomes" id="UP000238083">
    <property type="component" value="Unassembled WGS sequence"/>
</dbReference>
<dbReference type="InterPro" id="IPR036271">
    <property type="entry name" value="Tet_transcr_reg_TetR-rel_C_sf"/>
</dbReference>
<dbReference type="SUPFAM" id="SSF46689">
    <property type="entry name" value="Homeodomain-like"/>
    <property type="match status" value="1"/>
</dbReference>
<gene>
    <name evidence="7" type="ORF">CLV37_101772</name>
</gene>
<reference evidence="7 8" key="1">
    <citation type="submission" date="2018-03" db="EMBL/GenBank/DDBJ databases">
        <title>Genomic Encyclopedia of Archaeal and Bacterial Type Strains, Phase II (KMG-II): from individual species to whole genera.</title>
        <authorList>
            <person name="Goeker M."/>
        </authorList>
    </citation>
    <scope>NUCLEOTIDE SEQUENCE [LARGE SCALE GENOMIC DNA]</scope>
    <source>
        <strain evidence="7 8">DSM 19711</strain>
    </source>
</reference>
<sequence length="193" mass="21098">MSRREDIVRASAQAIADHGVRGLRVSDVAARVGVATSLIYYHFKDRDALVAAALDHVTQRALEFRRRPGAQPARTLDRLVEQFAAEFVDEPDVVDNARAWNELRASAVHEPGLRAAMTAASLAWTQDIADGVRDAHAAGNVAADVDPWDAAVQIAVFMEGLDSRWLTGELTTPEVVRLLTDLAVRLLRPVDPD</sequence>
<dbReference type="AlphaFoldDB" id="A0A2T0RBH4"/>
<dbReference type="SUPFAM" id="SSF48498">
    <property type="entry name" value="Tetracyclin repressor-like, C-terminal domain"/>
    <property type="match status" value="1"/>
</dbReference>
<comment type="caution">
    <text evidence="7">The sequence shown here is derived from an EMBL/GenBank/DDBJ whole genome shotgun (WGS) entry which is preliminary data.</text>
</comment>
<dbReference type="PRINTS" id="PR00455">
    <property type="entry name" value="HTHTETR"/>
</dbReference>
<proteinExistence type="predicted"/>
<keyword evidence="8" id="KW-1185">Reference proteome</keyword>
<evidence type="ECO:0000259" key="6">
    <source>
        <dbReference type="PROSITE" id="PS50977"/>
    </source>
</evidence>
<dbReference type="Pfam" id="PF13977">
    <property type="entry name" value="TetR_C_6"/>
    <property type="match status" value="1"/>
</dbReference>
<organism evidence="7 8">
    <name type="scientific">Kineococcus rhizosphaerae</name>
    <dbReference type="NCBI Taxonomy" id="559628"/>
    <lineage>
        <taxon>Bacteria</taxon>
        <taxon>Bacillati</taxon>
        <taxon>Actinomycetota</taxon>
        <taxon>Actinomycetes</taxon>
        <taxon>Kineosporiales</taxon>
        <taxon>Kineosporiaceae</taxon>
        <taxon>Kineococcus</taxon>
    </lineage>
</organism>
<name>A0A2T0RBH4_9ACTN</name>
<dbReference type="InterPro" id="IPR039538">
    <property type="entry name" value="BetI_C"/>
</dbReference>
<dbReference type="PANTHER" id="PTHR30055:SF234">
    <property type="entry name" value="HTH-TYPE TRANSCRIPTIONAL REGULATOR BETI"/>
    <property type="match status" value="1"/>
</dbReference>
<keyword evidence="3 5" id="KW-0238">DNA-binding</keyword>
<dbReference type="Gene3D" id="1.10.357.10">
    <property type="entry name" value="Tetracycline Repressor, domain 2"/>
    <property type="match status" value="1"/>
</dbReference>
<dbReference type="GO" id="GO:0000976">
    <property type="term" value="F:transcription cis-regulatory region binding"/>
    <property type="evidence" value="ECO:0007669"/>
    <property type="project" value="TreeGrafter"/>
</dbReference>
<dbReference type="InterPro" id="IPR001647">
    <property type="entry name" value="HTH_TetR"/>
</dbReference>